<evidence type="ECO:0000313" key="11">
    <source>
        <dbReference type="Proteomes" id="UP000177052"/>
    </source>
</evidence>
<keyword evidence="5" id="KW-0274">FAD</keyword>
<evidence type="ECO:0000256" key="8">
    <source>
        <dbReference type="ARBA" id="ARBA00023014"/>
    </source>
</evidence>
<dbReference type="InterPro" id="IPR017927">
    <property type="entry name" value="FAD-bd_FR_type"/>
</dbReference>
<keyword evidence="2" id="KW-0285">Flavoprotein</keyword>
<reference evidence="10 11" key="1">
    <citation type="journal article" date="2016" name="Nat. Commun.">
        <title>Thousands of microbial genomes shed light on interconnected biogeochemical processes in an aquifer system.</title>
        <authorList>
            <person name="Anantharaman K."/>
            <person name="Brown C.T."/>
            <person name="Hug L.A."/>
            <person name="Sharon I."/>
            <person name="Castelle C.J."/>
            <person name="Probst A.J."/>
            <person name="Thomas B.C."/>
            <person name="Singh A."/>
            <person name="Wilkins M.J."/>
            <person name="Karaoz U."/>
            <person name="Brodie E.L."/>
            <person name="Williams K.H."/>
            <person name="Hubbard S.S."/>
            <person name="Banfield J.F."/>
        </authorList>
    </citation>
    <scope>NUCLEOTIDE SEQUENCE [LARGE SCALE GENOMIC DNA]</scope>
</reference>
<keyword evidence="3" id="KW-0001">2Fe-2S</keyword>
<evidence type="ECO:0000259" key="9">
    <source>
        <dbReference type="PROSITE" id="PS51384"/>
    </source>
</evidence>
<evidence type="ECO:0000256" key="3">
    <source>
        <dbReference type="ARBA" id="ARBA00022714"/>
    </source>
</evidence>
<dbReference type="InterPro" id="IPR012165">
    <property type="entry name" value="Cyt_c3_hydrogenase_gsu"/>
</dbReference>
<dbReference type="PANTHER" id="PTHR47354">
    <property type="entry name" value="NADH OXIDOREDUCTASE HCR"/>
    <property type="match status" value="1"/>
</dbReference>
<dbReference type="CDD" id="cd00322">
    <property type="entry name" value="FNR_like"/>
    <property type="match status" value="1"/>
</dbReference>
<proteinExistence type="predicted"/>
<dbReference type="PANTHER" id="PTHR47354:SF8">
    <property type="entry name" value="1,2-PHENYLACETYL-COA EPOXIDASE, SUBUNIT E"/>
    <property type="match status" value="1"/>
</dbReference>
<dbReference type="InterPro" id="IPR001433">
    <property type="entry name" value="OxRdtase_FAD/NAD-bd"/>
</dbReference>
<accession>A0A1F6WC77</accession>
<dbReference type="Gene3D" id="3.40.50.80">
    <property type="entry name" value="Nucleotide-binding domain of ferredoxin-NADP reductase (FNR) module"/>
    <property type="match status" value="1"/>
</dbReference>
<dbReference type="GO" id="GO:0051537">
    <property type="term" value="F:2 iron, 2 sulfur cluster binding"/>
    <property type="evidence" value="ECO:0007669"/>
    <property type="project" value="UniProtKB-KW"/>
</dbReference>
<protein>
    <recommendedName>
        <fullName evidence="9">FAD-binding FR-type domain-containing protein</fullName>
    </recommendedName>
</protein>
<evidence type="ECO:0000313" key="10">
    <source>
        <dbReference type="EMBL" id="OGI79501.1"/>
    </source>
</evidence>
<dbReference type="InterPro" id="IPR039261">
    <property type="entry name" value="FNR_nucleotide-bd"/>
</dbReference>
<sequence>MDAIKKIKYKVVGKKIEAPNVATLLLSSSSGLPPYCPGQFIDVYFPEFGLFQGKSYSISSAPSEKKFSITVKAIGEFSNRLFKLKEDDAITGSEPYGFFFSDLENTHLIMLAGGIGIAPFRATIMEHLMQNSKRKISLFYSSRSEDDIIFKNELNLWRTGHPNLKIKHFITRQTKITPDKIQGRITAKCILKEIFSLKNSLKNVEFLICGSIAFVRDMRKGLRALGVSEEVVYTEAFFSH</sequence>
<dbReference type="PIRSF" id="PIRSF006816">
    <property type="entry name" value="Cyc3_hyd_g"/>
    <property type="match status" value="1"/>
</dbReference>
<keyword evidence="7" id="KW-0408">Iron</keyword>
<dbReference type="Gene3D" id="2.40.30.10">
    <property type="entry name" value="Translation factors"/>
    <property type="match status" value="1"/>
</dbReference>
<dbReference type="InterPro" id="IPR050415">
    <property type="entry name" value="MRET"/>
</dbReference>
<keyword evidence="8" id="KW-0411">Iron-sulfur</keyword>
<keyword evidence="6" id="KW-0560">Oxidoreductase</keyword>
<dbReference type="InterPro" id="IPR017938">
    <property type="entry name" value="Riboflavin_synthase-like_b-brl"/>
</dbReference>
<gene>
    <name evidence="10" type="ORF">A3F19_03410</name>
</gene>
<dbReference type="PRINTS" id="PR00410">
    <property type="entry name" value="PHEHYDRXLASE"/>
</dbReference>
<dbReference type="PRINTS" id="PR00371">
    <property type="entry name" value="FPNCR"/>
</dbReference>
<dbReference type="GO" id="GO:0046872">
    <property type="term" value="F:metal ion binding"/>
    <property type="evidence" value="ECO:0007669"/>
    <property type="project" value="UniProtKB-KW"/>
</dbReference>
<name>A0A1F6WC77_9BACT</name>
<evidence type="ECO:0000256" key="7">
    <source>
        <dbReference type="ARBA" id="ARBA00023004"/>
    </source>
</evidence>
<evidence type="ECO:0000256" key="4">
    <source>
        <dbReference type="ARBA" id="ARBA00022723"/>
    </source>
</evidence>
<dbReference type="Proteomes" id="UP000177052">
    <property type="component" value="Unassembled WGS sequence"/>
</dbReference>
<dbReference type="GO" id="GO:0050660">
    <property type="term" value="F:flavin adenine dinucleotide binding"/>
    <property type="evidence" value="ECO:0007669"/>
    <property type="project" value="InterPro"/>
</dbReference>
<evidence type="ECO:0000256" key="5">
    <source>
        <dbReference type="ARBA" id="ARBA00022827"/>
    </source>
</evidence>
<dbReference type="SUPFAM" id="SSF63380">
    <property type="entry name" value="Riboflavin synthase domain-like"/>
    <property type="match status" value="1"/>
</dbReference>
<evidence type="ECO:0000256" key="1">
    <source>
        <dbReference type="ARBA" id="ARBA00001974"/>
    </source>
</evidence>
<organism evidence="10 11">
    <name type="scientific">Candidatus Nomurabacteria bacterium RIFCSPHIGHO2_12_FULL_37_29</name>
    <dbReference type="NCBI Taxonomy" id="1801759"/>
    <lineage>
        <taxon>Bacteria</taxon>
        <taxon>Candidatus Nomuraibacteriota</taxon>
    </lineage>
</organism>
<dbReference type="InterPro" id="IPR001709">
    <property type="entry name" value="Flavoprot_Pyr_Nucl_cyt_Rdtase"/>
</dbReference>
<dbReference type="GO" id="GO:0006221">
    <property type="term" value="P:pyrimidine nucleotide biosynthetic process"/>
    <property type="evidence" value="ECO:0007669"/>
    <property type="project" value="InterPro"/>
</dbReference>
<comment type="cofactor">
    <cofactor evidence="1">
        <name>FAD</name>
        <dbReference type="ChEBI" id="CHEBI:57692"/>
    </cofactor>
</comment>
<dbReference type="PROSITE" id="PS51384">
    <property type="entry name" value="FAD_FR"/>
    <property type="match status" value="1"/>
</dbReference>
<feature type="domain" description="FAD-binding FR-type" evidence="9">
    <location>
        <begin position="4"/>
        <end position="102"/>
    </location>
</feature>
<dbReference type="SUPFAM" id="SSF52343">
    <property type="entry name" value="Ferredoxin reductase-like, C-terminal NADP-linked domain"/>
    <property type="match status" value="1"/>
</dbReference>
<comment type="caution">
    <text evidence="10">The sequence shown here is derived from an EMBL/GenBank/DDBJ whole genome shotgun (WGS) entry which is preliminary data.</text>
</comment>
<evidence type="ECO:0000256" key="6">
    <source>
        <dbReference type="ARBA" id="ARBA00023002"/>
    </source>
</evidence>
<dbReference type="Pfam" id="PF00175">
    <property type="entry name" value="NAD_binding_1"/>
    <property type="match status" value="1"/>
</dbReference>
<dbReference type="AlphaFoldDB" id="A0A1F6WC77"/>
<dbReference type="EMBL" id="MFUJ01000004">
    <property type="protein sequence ID" value="OGI79501.1"/>
    <property type="molecule type" value="Genomic_DNA"/>
</dbReference>
<evidence type="ECO:0000256" key="2">
    <source>
        <dbReference type="ARBA" id="ARBA00022630"/>
    </source>
</evidence>
<keyword evidence="4" id="KW-0479">Metal-binding</keyword>
<dbReference type="GO" id="GO:0016491">
    <property type="term" value="F:oxidoreductase activity"/>
    <property type="evidence" value="ECO:0007669"/>
    <property type="project" value="UniProtKB-KW"/>
</dbReference>